<evidence type="ECO:0000256" key="9">
    <source>
        <dbReference type="SAM" id="Phobius"/>
    </source>
</evidence>
<comment type="subcellular location">
    <subcellularLocation>
        <location evidence="1">Nucleus</location>
    </subcellularLocation>
</comment>
<feature type="compositionally biased region" description="Basic residues" evidence="8">
    <location>
        <begin position="327"/>
        <end position="336"/>
    </location>
</feature>
<dbReference type="SUPFAM" id="SSF57667">
    <property type="entry name" value="beta-beta-alpha zinc fingers"/>
    <property type="match status" value="1"/>
</dbReference>
<dbReference type="EMBL" id="CAHIKZ030000569">
    <property type="protein sequence ID" value="CAE1227048.1"/>
    <property type="molecule type" value="Genomic_DNA"/>
</dbReference>
<evidence type="ECO:0000313" key="12">
    <source>
        <dbReference type="Proteomes" id="UP000597762"/>
    </source>
</evidence>
<dbReference type="OrthoDB" id="5968217at2759"/>
<keyword evidence="2" id="KW-0479">Metal-binding</keyword>
<organism evidence="11 12">
    <name type="scientific">Acanthosepion pharaonis</name>
    <name type="common">Pharaoh cuttlefish</name>
    <name type="synonym">Sepia pharaonis</name>
    <dbReference type="NCBI Taxonomy" id="158019"/>
    <lineage>
        <taxon>Eukaryota</taxon>
        <taxon>Metazoa</taxon>
        <taxon>Spiralia</taxon>
        <taxon>Lophotrochozoa</taxon>
        <taxon>Mollusca</taxon>
        <taxon>Cephalopoda</taxon>
        <taxon>Coleoidea</taxon>
        <taxon>Decapodiformes</taxon>
        <taxon>Sepiida</taxon>
        <taxon>Sepiina</taxon>
        <taxon>Sepiidae</taxon>
        <taxon>Acanthosepion</taxon>
    </lineage>
</organism>
<evidence type="ECO:0000256" key="3">
    <source>
        <dbReference type="ARBA" id="ARBA00022737"/>
    </source>
</evidence>
<dbReference type="GO" id="GO:0000978">
    <property type="term" value="F:RNA polymerase II cis-regulatory region sequence-specific DNA binding"/>
    <property type="evidence" value="ECO:0007669"/>
    <property type="project" value="TreeGrafter"/>
</dbReference>
<dbReference type="GO" id="GO:0008270">
    <property type="term" value="F:zinc ion binding"/>
    <property type="evidence" value="ECO:0007669"/>
    <property type="project" value="UniProtKB-KW"/>
</dbReference>
<dbReference type="PANTHER" id="PTHR45718">
    <property type="entry name" value="TRANSCRIPTIONAL ACTIVATOR CUBITUS INTERRUPTUS"/>
    <property type="match status" value="1"/>
</dbReference>
<feature type="transmembrane region" description="Helical" evidence="9">
    <location>
        <begin position="62"/>
        <end position="85"/>
    </location>
</feature>
<keyword evidence="6" id="KW-0539">Nucleus</keyword>
<dbReference type="Proteomes" id="UP000597762">
    <property type="component" value="Unassembled WGS sequence"/>
</dbReference>
<feature type="transmembrane region" description="Helical" evidence="9">
    <location>
        <begin position="273"/>
        <end position="293"/>
    </location>
</feature>
<keyword evidence="4 7" id="KW-0863">Zinc-finger</keyword>
<evidence type="ECO:0000256" key="4">
    <source>
        <dbReference type="ARBA" id="ARBA00022771"/>
    </source>
</evidence>
<evidence type="ECO:0000256" key="6">
    <source>
        <dbReference type="ARBA" id="ARBA00023242"/>
    </source>
</evidence>
<feature type="transmembrane region" description="Helical" evidence="9">
    <location>
        <begin position="91"/>
        <end position="112"/>
    </location>
</feature>
<protein>
    <submittedName>
        <fullName evidence="11">Zinc finger protein ZIC 4</fullName>
    </submittedName>
</protein>
<evidence type="ECO:0000256" key="1">
    <source>
        <dbReference type="ARBA" id="ARBA00004123"/>
    </source>
</evidence>
<evidence type="ECO:0000256" key="2">
    <source>
        <dbReference type="ARBA" id="ARBA00022723"/>
    </source>
</evidence>
<sequence length="440" mass="50326">MPVLISFFPSSFSPHRCYLIIFLSFILPVTFSVISSTCVLTLFPCFFITLSLFYMSRERERFSLLIFLFSICHSLSSFFLFSFLVSICHSLSSFLCLSFSLLYVILSLFSFLYSSFSFVCLSPLFLNFSFSFLYVILFLFFISFSRYYMSFSLFISLYLFLVCMFSFSYFLFLFLVSICHSFSSFLYFSCSFLYVILSPLFFISFSRFYTSFSLLFSLFLFLVSICPSLSPFLLLLCIYSLFLSPVFYSSHQAKFSLSTKHLSYFFLISLQRWLPFSLVIYSYLYLSFFCRFANSSDRKKHSHVHTSDKPYNCKVRGCDKSYTHPSSLRKHMKVHGKCSPPPGGSYDDSISNSPSSDSNSASPTAQSHTPTQPQVPPQSSPPSLPLAPNPTLPPNHHTNLSEWYVCQTTAGMPTPPSSEHSPVSKLGHLPIHPTSVVSYT</sequence>
<dbReference type="GO" id="GO:0000981">
    <property type="term" value="F:DNA-binding transcription factor activity, RNA polymerase II-specific"/>
    <property type="evidence" value="ECO:0007669"/>
    <property type="project" value="TreeGrafter"/>
</dbReference>
<gene>
    <name evidence="11" type="ORF">SPHA_16259</name>
</gene>
<name>A0A812BDA3_ACAPH</name>
<proteinExistence type="predicted"/>
<dbReference type="SMART" id="SM00355">
    <property type="entry name" value="ZnF_C2H2"/>
    <property type="match status" value="1"/>
</dbReference>
<keyword evidence="9" id="KW-0812">Transmembrane</keyword>
<comment type="caution">
    <text evidence="11">The sequence shown here is derived from an EMBL/GenBank/DDBJ whole genome shotgun (WGS) entry which is preliminary data.</text>
</comment>
<dbReference type="PANTHER" id="PTHR45718:SF4">
    <property type="entry name" value="TRANSCRIPTIONAL ACTIVATOR CUBITUS INTERRUPTUS"/>
    <property type="match status" value="1"/>
</dbReference>
<dbReference type="Gene3D" id="3.30.160.60">
    <property type="entry name" value="Classic Zinc Finger"/>
    <property type="match status" value="1"/>
</dbReference>
<feature type="region of interest" description="Disordered" evidence="8">
    <location>
        <begin position="324"/>
        <end position="440"/>
    </location>
</feature>
<dbReference type="GO" id="GO:0005634">
    <property type="term" value="C:nucleus"/>
    <property type="evidence" value="ECO:0007669"/>
    <property type="project" value="UniProtKB-SubCell"/>
</dbReference>
<dbReference type="FunFam" id="3.30.160.60:FF:000039">
    <property type="entry name" value="Zinc finger protein ZIC 1"/>
    <property type="match status" value="1"/>
</dbReference>
<evidence type="ECO:0000259" key="10">
    <source>
        <dbReference type="PROSITE" id="PS50157"/>
    </source>
</evidence>
<accession>A0A812BDA3</accession>
<feature type="domain" description="C2H2-type" evidence="10">
    <location>
        <begin position="311"/>
        <end position="340"/>
    </location>
</feature>
<feature type="compositionally biased region" description="Polar residues" evidence="8">
    <location>
        <begin position="406"/>
        <end position="421"/>
    </location>
</feature>
<dbReference type="PROSITE" id="PS50157">
    <property type="entry name" value="ZINC_FINGER_C2H2_2"/>
    <property type="match status" value="1"/>
</dbReference>
<dbReference type="InterPro" id="IPR013087">
    <property type="entry name" value="Znf_C2H2_type"/>
</dbReference>
<feature type="transmembrane region" description="Helical" evidence="9">
    <location>
        <begin position="20"/>
        <end position="50"/>
    </location>
</feature>
<keyword evidence="3" id="KW-0677">Repeat</keyword>
<keyword evidence="9" id="KW-0472">Membrane</keyword>
<feature type="transmembrane region" description="Helical" evidence="9">
    <location>
        <begin position="155"/>
        <end position="178"/>
    </location>
</feature>
<feature type="compositionally biased region" description="Low complexity" evidence="8">
    <location>
        <begin position="345"/>
        <end position="372"/>
    </location>
</feature>
<dbReference type="InterPro" id="IPR043359">
    <property type="entry name" value="GLI-like"/>
</dbReference>
<dbReference type="PROSITE" id="PS00028">
    <property type="entry name" value="ZINC_FINGER_C2H2_1"/>
    <property type="match status" value="1"/>
</dbReference>
<feature type="compositionally biased region" description="Pro residues" evidence="8">
    <location>
        <begin position="373"/>
        <end position="393"/>
    </location>
</feature>
<keyword evidence="9" id="KW-1133">Transmembrane helix</keyword>
<evidence type="ECO:0000313" key="11">
    <source>
        <dbReference type="EMBL" id="CAE1227048.1"/>
    </source>
</evidence>
<feature type="transmembrane region" description="Helical" evidence="9">
    <location>
        <begin position="185"/>
        <end position="202"/>
    </location>
</feature>
<evidence type="ECO:0000256" key="8">
    <source>
        <dbReference type="SAM" id="MobiDB-lite"/>
    </source>
</evidence>
<evidence type="ECO:0000256" key="7">
    <source>
        <dbReference type="PROSITE-ProRule" id="PRU00042"/>
    </source>
</evidence>
<reference evidence="11" key="1">
    <citation type="submission" date="2021-01" db="EMBL/GenBank/DDBJ databases">
        <authorList>
            <person name="Li R."/>
            <person name="Bekaert M."/>
        </authorList>
    </citation>
    <scope>NUCLEOTIDE SEQUENCE</scope>
    <source>
        <strain evidence="11">Farmed</strain>
    </source>
</reference>
<keyword evidence="5" id="KW-0862">Zinc</keyword>
<dbReference type="AlphaFoldDB" id="A0A812BDA3"/>
<feature type="transmembrane region" description="Helical" evidence="9">
    <location>
        <begin position="124"/>
        <end position="149"/>
    </location>
</feature>
<dbReference type="InterPro" id="IPR036236">
    <property type="entry name" value="Znf_C2H2_sf"/>
</dbReference>
<evidence type="ECO:0000256" key="5">
    <source>
        <dbReference type="ARBA" id="ARBA00022833"/>
    </source>
</evidence>
<keyword evidence="12" id="KW-1185">Reference proteome</keyword>